<reference evidence="2 3" key="1">
    <citation type="submission" date="2019-07" db="EMBL/GenBank/DDBJ databases">
        <title>Complete Genome Sequence and Methylome Analysis of Nocardia otitidis-caviarum NEB252.</title>
        <authorList>
            <person name="Fomenkov A."/>
            <person name="Anton B.P."/>
            <person name="Vincze T."/>
            <person name="Roberts R.J."/>
        </authorList>
    </citation>
    <scope>NUCLEOTIDE SEQUENCE [LARGE SCALE GENOMIC DNA]</scope>
    <source>
        <strain evidence="2 3">NEB252</strain>
    </source>
</reference>
<dbReference type="Proteomes" id="UP000317039">
    <property type="component" value="Chromosome"/>
</dbReference>
<evidence type="ECO:0000256" key="1">
    <source>
        <dbReference type="ARBA" id="ARBA00009981"/>
    </source>
</evidence>
<accession>A0A516NW46</accession>
<dbReference type="RefSeq" id="WP_143983795.1">
    <property type="nucleotide sequence ID" value="NZ_CP041695.1"/>
</dbReference>
<dbReference type="KEGG" id="nod:FOH10_01445"/>
<dbReference type="GeneID" id="80331066"/>
<dbReference type="Gene3D" id="3.40.1620.10">
    <property type="entry name" value="YefM-like domain"/>
    <property type="match status" value="1"/>
</dbReference>
<dbReference type="InterPro" id="IPR036165">
    <property type="entry name" value="YefM-like_sf"/>
</dbReference>
<name>A0A516NW46_9NOCA</name>
<dbReference type="EMBL" id="CP041695">
    <property type="protein sequence ID" value="QDP83123.1"/>
    <property type="molecule type" value="Genomic_DNA"/>
</dbReference>
<comment type="similarity">
    <text evidence="1">Belongs to the phD/YefM antitoxin family.</text>
</comment>
<evidence type="ECO:0000313" key="2">
    <source>
        <dbReference type="EMBL" id="QDP83123.1"/>
    </source>
</evidence>
<gene>
    <name evidence="2" type="ORF">FOH10_01445</name>
</gene>
<dbReference type="NCBIfam" id="TIGR01552">
    <property type="entry name" value="phd_fam"/>
    <property type="match status" value="1"/>
</dbReference>
<organism evidence="2 3">
    <name type="scientific">Nocardia otitidiscaviarum</name>
    <dbReference type="NCBI Taxonomy" id="1823"/>
    <lineage>
        <taxon>Bacteria</taxon>
        <taxon>Bacillati</taxon>
        <taxon>Actinomycetota</taxon>
        <taxon>Actinomycetes</taxon>
        <taxon>Mycobacteriales</taxon>
        <taxon>Nocardiaceae</taxon>
        <taxon>Nocardia</taxon>
    </lineage>
</organism>
<evidence type="ECO:0000313" key="3">
    <source>
        <dbReference type="Proteomes" id="UP000317039"/>
    </source>
</evidence>
<dbReference type="SUPFAM" id="SSF143120">
    <property type="entry name" value="YefM-like"/>
    <property type="match status" value="1"/>
</dbReference>
<dbReference type="AlphaFoldDB" id="A0A516NW46"/>
<sequence>MTATEVARNLSAVLDEAEHGETITVTRGGRRIATIIPAARENGAEVIAFFAGRTPLEGFGEDIEAARKVLIDGVSAAWEDD</sequence>
<protein>
    <submittedName>
        <fullName evidence="2">Type II toxin-antitoxin system prevent-host-death family antitoxin</fullName>
    </submittedName>
</protein>
<proteinExistence type="inferred from homology"/>